<dbReference type="InterPro" id="IPR045851">
    <property type="entry name" value="AMP-bd_C_sf"/>
</dbReference>
<gene>
    <name evidence="2" type="ORF">KK078_04070</name>
</gene>
<protein>
    <submittedName>
        <fullName evidence="2">AMP-binding protein</fullName>
    </submittedName>
</protein>
<evidence type="ECO:0000313" key="3">
    <source>
        <dbReference type="Proteomes" id="UP001319180"/>
    </source>
</evidence>
<reference evidence="2 3" key="1">
    <citation type="submission" date="2021-05" db="EMBL/GenBank/DDBJ databases">
        <title>A Polyphasic approach of four new species of the genus Ohtaekwangia: Ohtaekwangia histidinii sp. nov., Ohtaekwangia cretensis sp. nov., Ohtaekwangia indiensis sp. nov., Ohtaekwangia reichenbachii sp. nov. from diverse environment.</title>
        <authorList>
            <person name="Octaviana S."/>
        </authorList>
    </citation>
    <scope>NUCLEOTIDE SEQUENCE [LARGE SCALE GENOMIC DNA]</scope>
    <source>
        <strain evidence="2 3">PWU37</strain>
    </source>
</reference>
<dbReference type="RefSeq" id="WP_254088967.1">
    <property type="nucleotide sequence ID" value="NZ_JAHESC010000004.1"/>
</dbReference>
<dbReference type="InterPro" id="IPR000873">
    <property type="entry name" value="AMP-dep_synth/lig_dom"/>
</dbReference>
<dbReference type="Proteomes" id="UP001319180">
    <property type="component" value="Unassembled WGS sequence"/>
</dbReference>
<comment type="caution">
    <text evidence="2">The sequence shown here is derived from an EMBL/GenBank/DDBJ whole genome shotgun (WGS) entry which is preliminary data.</text>
</comment>
<name>A0AAP2GG38_9BACT</name>
<proteinExistence type="predicted"/>
<keyword evidence="3" id="KW-1185">Reference proteome</keyword>
<dbReference type="AlphaFoldDB" id="A0AAP2GG38"/>
<dbReference type="EMBL" id="JAHESC010000004">
    <property type="protein sequence ID" value="MBT1685716.1"/>
    <property type="molecule type" value="Genomic_DNA"/>
</dbReference>
<dbReference type="Pfam" id="PF00501">
    <property type="entry name" value="AMP-binding"/>
    <property type="match status" value="1"/>
</dbReference>
<dbReference type="Gene3D" id="3.40.50.12780">
    <property type="entry name" value="N-terminal domain of ligase-like"/>
    <property type="match status" value="1"/>
</dbReference>
<evidence type="ECO:0000259" key="1">
    <source>
        <dbReference type="Pfam" id="PF00501"/>
    </source>
</evidence>
<feature type="domain" description="AMP-dependent synthetase/ligase" evidence="1">
    <location>
        <begin position="87"/>
        <end position="289"/>
    </location>
</feature>
<accession>A0AAP2GG38</accession>
<organism evidence="2 3">
    <name type="scientific">Dawidia soli</name>
    <dbReference type="NCBI Taxonomy" id="2782352"/>
    <lineage>
        <taxon>Bacteria</taxon>
        <taxon>Pseudomonadati</taxon>
        <taxon>Bacteroidota</taxon>
        <taxon>Cytophagia</taxon>
        <taxon>Cytophagales</taxon>
        <taxon>Chryseotaleaceae</taxon>
        <taxon>Dawidia</taxon>
    </lineage>
</organism>
<dbReference type="SUPFAM" id="SSF56801">
    <property type="entry name" value="Acetyl-CoA synthetase-like"/>
    <property type="match status" value="1"/>
</dbReference>
<dbReference type="PANTHER" id="PTHR43845">
    <property type="entry name" value="BLR5969 PROTEIN"/>
    <property type="match status" value="1"/>
</dbReference>
<evidence type="ECO:0000313" key="2">
    <source>
        <dbReference type="EMBL" id="MBT1685716.1"/>
    </source>
</evidence>
<dbReference type="InterPro" id="IPR042099">
    <property type="entry name" value="ANL_N_sf"/>
</dbReference>
<dbReference type="Gene3D" id="3.30.300.30">
    <property type="match status" value="1"/>
</dbReference>
<sequence>MSQIPEIEFRSTQEIRAAQEDRLQQLMAYVAQHSPFYRRLFATHGIDAGGIRRLEDLVRLPRTAKDDLQQYNWDFLCVPRHAIAEYTSTSGTLGKPVTLALTAADRTRLAYNEYISFCCADGTPHDTYQLMLTLDRQFMAGIAYYEGIRQLGAAVVRVGPGLPAMQWETIERIRPTVLVGVPSFVVKLLEYAQAHGIDPAKTSVKKIICIGESLRTASFELGVIGQKIRNGWDVAVYSTYASTEMQTAFTECRAGQGGHHHPELLIVEILDEAGQPVPDGTPGEVTITTLGVEGMPLVRYRTGDLAAAHTARCLCGRTTLRLGPIVGRLQQMIKLKGTTVYPPGVFELLNQVPAVQDYVVEAITGALGTDELRLHVLVKETQQEETMLRLPAMFQSTLRVVPEIRFVTTVELEQLQFGKLDRKVRRFLDRRNGQG</sequence>
<dbReference type="PANTHER" id="PTHR43845:SF1">
    <property type="entry name" value="BLR5969 PROTEIN"/>
    <property type="match status" value="1"/>
</dbReference>